<gene>
    <name evidence="3" type="ORF">BQ2448_7129</name>
</gene>
<name>A0A238FMT8_9BASI</name>
<proteinExistence type="predicted"/>
<dbReference type="EMBL" id="FMSP01000017">
    <property type="protein sequence ID" value="SCV73204.1"/>
    <property type="molecule type" value="Genomic_DNA"/>
</dbReference>
<dbReference type="OrthoDB" id="3344688at2759"/>
<dbReference type="Proteomes" id="UP000198372">
    <property type="component" value="Unassembled WGS sequence"/>
</dbReference>
<accession>A0A238FMT8</accession>
<protein>
    <submittedName>
        <fullName evidence="3">BQ2448_7129 protein</fullName>
    </submittedName>
</protein>
<dbReference type="InterPro" id="IPR013103">
    <property type="entry name" value="RVT_2"/>
</dbReference>
<dbReference type="PANTHER" id="PTHR11439:SF467">
    <property type="entry name" value="INTEGRASE CATALYTIC DOMAIN-CONTAINING PROTEIN"/>
    <property type="match status" value="1"/>
</dbReference>
<evidence type="ECO:0000256" key="1">
    <source>
        <dbReference type="SAM" id="MobiDB-lite"/>
    </source>
</evidence>
<sequence length="863" mass="94806">MHAGLTRLSGFGSSIVGYKGVVVRHAINVNPSGCCLSATGTDHCIYSRLDDCHQPHYIALYMDDFLMISPDLDKIECVISGLEWRYRVKRLGPTKYILGIQIQWLANGSITLLQERYIMDAIGSLLYVSLGTCPNITFAVAYLARFANNPGCRHWIAVKHILHYLCVTYRNELLYAQGPTQITGVVGYSDTNWGAYVDTSVSTMGYVFYIAGSAVSWSSKRQSRVADSTTDAKYLGLSHAGKEGVYLSQLLEELHISPVAPAHIFTDNKAAAAVARNPVHISGTRHIRLHEHFVRNMVNRGDISLLHVGTADMVADIFTKALGPKVFSVHCYSLGLRTQHPWLKSASPLRGGGCDESTLSSSPIILRSGASPARASGPIPAEHANLSIVEGVLALLHDLGLGPAFWAEACYYYICTKNLSPHLALDGDALVRCWCASYMPPGFELRSTNLRVFGCCTWVTTPSHKRNKLEPKARPYIFLAHNNVTPVVPPPSTIDVLMPEPAPQPSVVASCNRFAALNIEEPFDDGNAGDIPHEPATPPRAPSSSAPSSPDFWVEVPVVKCKHQALVATADKGEDCTAAEAAINYIECGSVLLADAHPEAPLELSLANADPQNHRQAMQSKHADEWQMVEMEEFLSLHDEYNCFTVIDGKEAPTGATIVGARYVFRTKQNQLGDITVRKARLIAQGFTQKPGVDFNKSFAPVAKFTLICIIISIAAARGYHIHQADINKAYLHGKLEEDIYMQVPDGINLPGKVLKLNRSIYGLKQAGRVWNEHINISFNMLGYHATKLDHCVYVREEANKLHYIALYVDDLIMASPNLSEIERILTGLEREYGIKCLGPANITKGKDWRGEPDLGARDKDEG</sequence>
<dbReference type="STRING" id="269621.A0A238FMT8"/>
<dbReference type="PANTHER" id="PTHR11439">
    <property type="entry name" value="GAG-POL-RELATED RETROTRANSPOSON"/>
    <property type="match status" value="1"/>
</dbReference>
<dbReference type="AlphaFoldDB" id="A0A238FMT8"/>
<evidence type="ECO:0000259" key="2">
    <source>
        <dbReference type="Pfam" id="PF07727"/>
    </source>
</evidence>
<keyword evidence="4" id="KW-1185">Reference proteome</keyword>
<reference evidence="4" key="1">
    <citation type="submission" date="2016-09" db="EMBL/GenBank/DDBJ databases">
        <authorList>
            <person name="Jeantristanb JTB J.-T."/>
            <person name="Ricardo R."/>
        </authorList>
    </citation>
    <scope>NUCLEOTIDE SEQUENCE [LARGE SCALE GENOMIC DNA]</scope>
</reference>
<evidence type="ECO:0000313" key="4">
    <source>
        <dbReference type="Proteomes" id="UP000198372"/>
    </source>
</evidence>
<organism evidence="3 4">
    <name type="scientific">Microbotryum intermedium</name>
    <dbReference type="NCBI Taxonomy" id="269621"/>
    <lineage>
        <taxon>Eukaryota</taxon>
        <taxon>Fungi</taxon>
        <taxon>Dikarya</taxon>
        <taxon>Basidiomycota</taxon>
        <taxon>Pucciniomycotina</taxon>
        <taxon>Microbotryomycetes</taxon>
        <taxon>Microbotryales</taxon>
        <taxon>Microbotryaceae</taxon>
        <taxon>Microbotryum</taxon>
    </lineage>
</organism>
<dbReference type="InterPro" id="IPR043502">
    <property type="entry name" value="DNA/RNA_pol_sf"/>
</dbReference>
<feature type="domain" description="Reverse transcriptase Ty1/copia-type" evidence="2">
    <location>
        <begin position="651"/>
        <end position="842"/>
    </location>
</feature>
<dbReference type="CDD" id="cd09272">
    <property type="entry name" value="RNase_HI_RT_Ty1"/>
    <property type="match status" value="1"/>
</dbReference>
<evidence type="ECO:0000313" key="3">
    <source>
        <dbReference type="EMBL" id="SCV73204.1"/>
    </source>
</evidence>
<feature type="region of interest" description="Disordered" evidence="1">
    <location>
        <begin position="523"/>
        <end position="549"/>
    </location>
</feature>
<dbReference type="Pfam" id="PF07727">
    <property type="entry name" value="RVT_2"/>
    <property type="match status" value="1"/>
</dbReference>
<dbReference type="SUPFAM" id="SSF56672">
    <property type="entry name" value="DNA/RNA polymerases"/>
    <property type="match status" value="2"/>
</dbReference>